<dbReference type="AlphaFoldDB" id="A0AAQ3SJJ9"/>
<dbReference type="SUPFAM" id="SSF56574">
    <property type="entry name" value="Serpins"/>
    <property type="match status" value="1"/>
</dbReference>
<evidence type="ECO:0000313" key="5">
    <source>
        <dbReference type="Proteomes" id="UP001341281"/>
    </source>
</evidence>
<protein>
    <recommendedName>
        <fullName evidence="3">Serpin domain-containing protein</fullName>
    </recommendedName>
</protein>
<name>A0AAQ3SJJ9_PASNO</name>
<dbReference type="Gene3D" id="3.30.497.10">
    <property type="entry name" value="Antithrombin, subunit I, domain 2"/>
    <property type="match status" value="1"/>
</dbReference>
<dbReference type="Pfam" id="PF00079">
    <property type="entry name" value="Serpin"/>
    <property type="match status" value="1"/>
</dbReference>
<dbReference type="InterPro" id="IPR000215">
    <property type="entry name" value="Serpin_fam"/>
</dbReference>
<organism evidence="4 5">
    <name type="scientific">Paspalum notatum var. saurae</name>
    <dbReference type="NCBI Taxonomy" id="547442"/>
    <lineage>
        <taxon>Eukaryota</taxon>
        <taxon>Viridiplantae</taxon>
        <taxon>Streptophyta</taxon>
        <taxon>Embryophyta</taxon>
        <taxon>Tracheophyta</taxon>
        <taxon>Spermatophyta</taxon>
        <taxon>Magnoliopsida</taxon>
        <taxon>Liliopsida</taxon>
        <taxon>Poales</taxon>
        <taxon>Poaceae</taxon>
        <taxon>PACMAD clade</taxon>
        <taxon>Panicoideae</taxon>
        <taxon>Andropogonodae</taxon>
        <taxon>Paspaleae</taxon>
        <taxon>Paspalinae</taxon>
        <taxon>Paspalum</taxon>
    </lineage>
</organism>
<proteinExistence type="inferred from homology"/>
<evidence type="ECO:0000259" key="3">
    <source>
        <dbReference type="Pfam" id="PF00079"/>
    </source>
</evidence>
<sequence length="245" mass="25228">MAGTRSTGAKRKSRNHVQQDDSSSPATAARDGQTALALRIAEHLAPPPPCATSDRSAAAGDGGGNVAFSPVSVHAALALAAAGARGATLAQLLAFLGAPSAEGLADFCRRVADRVLDDRSGSGSGAGGPRVLFGGGIWVDASRGELTDAFRDVAAESYKADARTVSFTKEPEEAVKMINEWVKKATDSLIDSVISVDDVDAATDLVLANAVYFKGEWMDPFQPTSTSTGTFNLLSGVSSNPEFIG</sequence>
<gene>
    <name evidence="4" type="ORF">U9M48_002169</name>
</gene>
<dbReference type="InterPro" id="IPR036186">
    <property type="entry name" value="Serpin_sf"/>
</dbReference>
<comment type="similarity">
    <text evidence="1">Belongs to the serpin family.</text>
</comment>
<dbReference type="InterPro" id="IPR023796">
    <property type="entry name" value="Serpin_dom"/>
</dbReference>
<dbReference type="PANTHER" id="PTHR11461:SF313">
    <property type="entry name" value="SERPIN-Z5-RELATED"/>
    <property type="match status" value="1"/>
</dbReference>
<dbReference type="EMBL" id="CP144745">
    <property type="protein sequence ID" value="WVZ50973.1"/>
    <property type="molecule type" value="Genomic_DNA"/>
</dbReference>
<reference evidence="4 5" key="1">
    <citation type="submission" date="2024-02" db="EMBL/GenBank/DDBJ databases">
        <title>High-quality chromosome-scale genome assembly of Pensacola bahiagrass (Paspalum notatum Flugge var. saurae).</title>
        <authorList>
            <person name="Vega J.M."/>
            <person name="Podio M."/>
            <person name="Orjuela J."/>
            <person name="Siena L.A."/>
            <person name="Pessino S.C."/>
            <person name="Combes M.C."/>
            <person name="Mariac C."/>
            <person name="Albertini E."/>
            <person name="Pupilli F."/>
            <person name="Ortiz J.P.A."/>
            <person name="Leblanc O."/>
        </authorList>
    </citation>
    <scope>NUCLEOTIDE SEQUENCE [LARGE SCALE GENOMIC DNA]</scope>
    <source>
        <strain evidence="4">R1</strain>
        <tissue evidence="4">Leaf</tissue>
    </source>
</reference>
<keyword evidence="5" id="KW-1185">Reference proteome</keyword>
<dbReference type="PANTHER" id="PTHR11461">
    <property type="entry name" value="SERINE PROTEASE INHIBITOR, SERPIN"/>
    <property type="match status" value="1"/>
</dbReference>
<dbReference type="GO" id="GO:0004867">
    <property type="term" value="F:serine-type endopeptidase inhibitor activity"/>
    <property type="evidence" value="ECO:0007669"/>
    <property type="project" value="InterPro"/>
</dbReference>
<feature type="domain" description="Serpin" evidence="3">
    <location>
        <begin position="60"/>
        <end position="237"/>
    </location>
</feature>
<dbReference type="Proteomes" id="UP001341281">
    <property type="component" value="Chromosome 01"/>
</dbReference>
<evidence type="ECO:0000256" key="1">
    <source>
        <dbReference type="ARBA" id="ARBA00009500"/>
    </source>
</evidence>
<dbReference type="InterPro" id="IPR042178">
    <property type="entry name" value="Serpin_sf_1"/>
</dbReference>
<dbReference type="GO" id="GO:0005615">
    <property type="term" value="C:extracellular space"/>
    <property type="evidence" value="ECO:0007669"/>
    <property type="project" value="InterPro"/>
</dbReference>
<evidence type="ECO:0000256" key="2">
    <source>
        <dbReference type="SAM" id="MobiDB-lite"/>
    </source>
</evidence>
<accession>A0AAQ3SJJ9</accession>
<feature type="region of interest" description="Disordered" evidence="2">
    <location>
        <begin position="1"/>
        <end position="40"/>
    </location>
</feature>
<evidence type="ECO:0000313" key="4">
    <source>
        <dbReference type="EMBL" id="WVZ50973.1"/>
    </source>
</evidence>